<protein>
    <submittedName>
        <fullName evidence="1">Uncharacterized protein</fullName>
    </submittedName>
</protein>
<gene>
    <name evidence="1" type="ORF">C1H46_009775</name>
</gene>
<keyword evidence="2" id="KW-1185">Reference proteome</keyword>
<organism evidence="1 2">
    <name type="scientific">Malus baccata</name>
    <name type="common">Siberian crab apple</name>
    <name type="synonym">Pyrus baccata</name>
    <dbReference type="NCBI Taxonomy" id="106549"/>
    <lineage>
        <taxon>Eukaryota</taxon>
        <taxon>Viridiplantae</taxon>
        <taxon>Streptophyta</taxon>
        <taxon>Embryophyta</taxon>
        <taxon>Tracheophyta</taxon>
        <taxon>Spermatophyta</taxon>
        <taxon>Magnoliopsida</taxon>
        <taxon>eudicotyledons</taxon>
        <taxon>Gunneridae</taxon>
        <taxon>Pentapetalae</taxon>
        <taxon>rosids</taxon>
        <taxon>fabids</taxon>
        <taxon>Rosales</taxon>
        <taxon>Rosaceae</taxon>
        <taxon>Amygdaloideae</taxon>
        <taxon>Maleae</taxon>
        <taxon>Malus</taxon>
    </lineage>
</organism>
<dbReference type="AlphaFoldDB" id="A0A540N0K6"/>
<evidence type="ECO:0000313" key="2">
    <source>
        <dbReference type="Proteomes" id="UP000315295"/>
    </source>
</evidence>
<proteinExistence type="predicted"/>
<dbReference type="EMBL" id="VIEB01000137">
    <property type="protein sequence ID" value="TQE04582.1"/>
    <property type="molecule type" value="Genomic_DNA"/>
</dbReference>
<dbReference type="Proteomes" id="UP000315295">
    <property type="component" value="Unassembled WGS sequence"/>
</dbReference>
<accession>A0A540N0K6</accession>
<evidence type="ECO:0000313" key="1">
    <source>
        <dbReference type="EMBL" id="TQE04582.1"/>
    </source>
</evidence>
<sequence>MESQLVSFLTGIPDSLRSSGSFSGSFGIKITLQPRLSSPNRWAVRENYPDFGRYVEIVSSTVWRRLAQALTVDRVCVQQQLPF</sequence>
<comment type="caution">
    <text evidence="1">The sequence shown here is derived from an EMBL/GenBank/DDBJ whole genome shotgun (WGS) entry which is preliminary data.</text>
</comment>
<name>A0A540N0K6_MALBA</name>
<reference evidence="1 2" key="1">
    <citation type="journal article" date="2019" name="G3 (Bethesda)">
        <title>Sequencing of a Wild Apple (Malus baccata) Genome Unravels the Differences Between Cultivated and Wild Apple Species Regarding Disease Resistance and Cold Tolerance.</title>
        <authorList>
            <person name="Chen X."/>
        </authorList>
    </citation>
    <scope>NUCLEOTIDE SEQUENCE [LARGE SCALE GENOMIC DNA]</scope>
    <source>
        <strain evidence="2">cv. Shandingzi</strain>
        <tissue evidence="1">Leaves</tissue>
    </source>
</reference>